<comment type="caution">
    <text evidence="2">The sequence shown here is derived from an EMBL/GenBank/DDBJ whole genome shotgun (WGS) entry which is preliminary data.</text>
</comment>
<keyword evidence="3" id="KW-1185">Reference proteome</keyword>
<sequence length="58" mass="6525">MISNGRLTNLATFLALLLLLIGVFDTEAIGLKPRMKKINYEGCIFIRNWGYDCSMLDG</sequence>
<protein>
    <submittedName>
        <fullName evidence="2">Uncharacterized protein</fullName>
    </submittedName>
</protein>
<feature type="signal peptide" evidence="1">
    <location>
        <begin position="1"/>
        <end position="28"/>
    </location>
</feature>
<gene>
    <name evidence="2" type="ORF">BOX15_Mlig028162g1</name>
</gene>
<name>A0A267ENU7_9PLAT</name>
<proteinExistence type="predicted"/>
<reference evidence="2 3" key="1">
    <citation type="submission" date="2017-06" db="EMBL/GenBank/DDBJ databases">
        <title>A platform for efficient transgenesis in Macrostomum lignano, a flatworm model organism for stem cell research.</title>
        <authorList>
            <person name="Berezikov E."/>
        </authorList>
    </citation>
    <scope>NUCLEOTIDE SEQUENCE [LARGE SCALE GENOMIC DNA]</scope>
    <source>
        <strain evidence="2">DV1</strain>
        <tissue evidence="2">Whole organism</tissue>
    </source>
</reference>
<evidence type="ECO:0000313" key="2">
    <source>
        <dbReference type="EMBL" id="PAA63210.1"/>
    </source>
</evidence>
<dbReference type="EMBL" id="NIVC01001863">
    <property type="protein sequence ID" value="PAA63210.1"/>
    <property type="molecule type" value="Genomic_DNA"/>
</dbReference>
<evidence type="ECO:0000256" key="1">
    <source>
        <dbReference type="SAM" id="SignalP"/>
    </source>
</evidence>
<dbReference type="Proteomes" id="UP000215902">
    <property type="component" value="Unassembled WGS sequence"/>
</dbReference>
<accession>A0A267ENU7</accession>
<keyword evidence="1" id="KW-0732">Signal</keyword>
<feature type="chain" id="PRO_5012017827" evidence="1">
    <location>
        <begin position="29"/>
        <end position="58"/>
    </location>
</feature>
<dbReference type="AlphaFoldDB" id="A0A267ENU7"/>
<evidence type="ECO:0000313" key="3">
    <source>
        <dbReference type="Proteomes" id="UP000215902"/>
    </source>
</evidence>
<organism evidence="2 3">
    <name type="scientific">Macrostomum lignano</name>
    <dbReference type="NCBI Taxonomy" id="282301"/>
    <lineage>
        <taxon>Eukaryota</taxon>
        <taxon>Metazoa</taxon>
        <taxon>Spiralia</taxon>
        <taxon>Lophotrochozoa</taxon>
        <taxon>Platyhelminthes</taxon>
        <taxon>Rhabditophora</taxon>
        <taxon>Macrostomorpha</taxon>
        <taxon>Macrostomida</taxon>
        <taxon>Macrostomidae</taxon>
        <taxon>Macrostomum</taxon>
    </lineage>
</organism>